<dbReference type="SUPFAM" id="SSF48452">
    <property type="entry name" value="TPR-like"/>
    <property type="match status" value="1"/>
</dbReference>
<dbReference type="Proteomes" id="UP001242010">
    <property type="component" value="Chromosome"/>
</dbReference>
<feature type="domain" description="Protein kinase" evidence="6">
    <location>
        <begin position="12"/>
        <end position="286"/>
    </location>
</feature>
<reference evidence="8" key="1">
    <citation type="journal article" date="2023" name="Int. J. Syst. Evol. Microbiol.">
        <title>Mesoterricola silvestris gen. nov., sp. nov., Mesoterricola sediminis sp. nov., Geothrix oryzae sp. nov., Geothrix edaphica sp. nov., Geothrix rubra sp. nov., and Geothrix limicola sp. nov., six novel members of Acidobacteriota isolated from soils.</title>
        <authorList>
            <person name="Itoh H."/>
            <person name="Sugisawa Y."/>
            <person name="Mise K."/>
            <person name="Xu Z."/>
            <person name="Kuniyasu M."/>
            <person name="Ushijima N."/>
            <person name="Kawano K."/>
            <person name="Kobayashi E."/>
            <person name="Shiratori Y."/>
            <person name="Masuda Y."/>
            <person name="Senoo K."/>
        </authorList>
    </citation>
    <scope>NUCLEOTIDE SEQUENCE [LARGE SCALE GENOMIC DNA]</scope>
    <source>
        <strain evidence="8">Red222</strain>
    </source>
</reference>
<organism evidence="7 8">
    <name type="scientific">Geothrix oryzae</name>
    <dbReference type="NCBI Taxonomy" id="2927975"/>
    <lineage>
        <taxon>Bacteria</taxon>
        <taxon>Pseudomonadati</taxon>
        <taxon>Acidobacteriota</taxon>
        <taxon>Holophagae</taxon>
        <taxon>Holophagales</taxon>
        <taxon>Holophagaceae</taxon>
        <taxon>Geothrix</taxon>
    </lineage>
</organism>
<feature type="binding site" evidence="5">
    <location>
        <position position="41"/>
    </location>
    <ligand>
        <name>ATP</name>
        <dbReference type="ChEBI" id="CHEBI:30616"/>
    </ligand>
</feature>
<evidence type="ECO:0000313" key="7">
    <source>
        <dbReference type="EMBL" id="BDU69697.1"/>
    </source>
</evidence>
<dbReference type="CDD" id="cd14014">
    <property type="entry name" value="STKc_PknB_like"/>
    <property type="match status" value="1"/>
</dbReference>
<dbReference type="EMBL" id="AP027079">
    <property type="protein sequence ID" value="BDU69697.1"/>
    <property type="molecule type" value="Genomic_DNA"/>
</dbReference>
<evidence type="ECO:0000256" key="5">
    <source>
        <dbReference type="PROSITE-ProRule" id="PRU10141"/>
    </source>
</evidence>
<accession>A0ABN6UZW0</accession>
<sequence length="850" mass="92094">MSLAAGTTLGAYDIVGVLGVGGMGEVFRAWDPKLGREVAIKVLPEAFAEDPGRLHRFQREAHALAALSHPSIVQIFDVGEHLGRPYLVMELVEGETLRQRMAAGPLPWRQAAELAAAVADGLAAAHAKGIIHRDLKPENLMLTVHGHVKILDFGLAKRREEQSLPPGALRAVGASAPTGGLTEAGLVMGTADYMSPEQVQGQAVEARSDLFSLGVILWEMTTGGHPFRRAAPDETMRVIRLGRPEAPAGSERPPSPLGRILRVCLAKEPSQRFKSALDLAEALRFAARTELGPRPAWDLRPQIKSVVRRRTLWVALGLGAVATASGLYAWRRGPAAPVPSAAPAVSRSPSVLALPARVMGTGEAAYLTDAVPNSLSTLLAGVEGLDTKSPPSSVQVDKWHGDLAQITEAYRADHLVVTTITKQAKRLILDVQLVDTRTWKVRWGHQYQGTQAAYNDLMREAAGALARALLREEAGGAPLLARPTTSSEAELAFGEGKHFQYRYRALQQDDDFKRAVAAFEKVFRLDPHQADAAAQLAVLHGWRSYQLGPTPAGEAERRVEEAWARRALQVDPRCGMAWSLLGAVQVQARQEDPERAVEYAVKGVCLAPNQAQAHITLATIVSGPGSVGLFIAGGRRSMELDPMDLTGPAFVALGLAWMGRGEESLVIVERALPREPGHVLFNDTVKPYALMRLGRLDEAEAQLARSGRPLRANSRFLLAAHRGQVEAARALAGPLLDHWLGPKPRAIDLGNAVLFNAPCLVRVGLRDEACRLLQKSLDMGAPPPLDWLLVDPDMQKLRSHPRFPGILRATREATTAVVRQLDRAKARGELPEYLCVQLEDLRRKIAEASG</sequence>
<dbReference type="InterPro" id="IPR011990">
    <property type="entry name" value="TPR-like_helical_dom_sf"/>
</dbReference>
<dbReference type="SUPFAM" id="SSF56112">
    <property type="entry name" value="Protein kinase-like (PK-like)"/>
    <property type="match status" value="1"/>
</dbReference>
<evidence type="ECO:0000256" key="2">
    <source>
        <dbReference type="ARBA" id="ARBA00022741"/>
    </source>
</evidence>
<dbReference type="Gene3D" id="1.10.510.10">
    <property type="entry name" value="Transferase(Phosphotransferase) domain 1"/>
    <property type="match status" value="1"/>
</dbReference>
<name>A0ABN6UZW0_9BACT</name>
<dbReference type="InterPro" id="IPR008271">
    <property type="entry name" value="Ser/Thr_kinase_AS"/>
</dbReference>
<dbReference type="InterPro" id="IPR011009">
    <property type="entry name" value="Kinase-like_dom_sf"/>
</dbReference>
<gene>
    <name evidence="7" type="ORF">GETHOR_17980</name>
</gene>
<dbReference type="Gene3D" id="3.30.200.20">
    <property type="entry name" value="Phosphorylase Kinase, domain 1"/>
    <property type="match status" value="1"/>
</dbReference>
<evidence type="ECO:0000256" key="3">
    <source>
        <dbReference type="ARBA" id="ARBA00022777"/>
    </source>
</evidence>
<evidence type="ECO:0000256" key="1">
    <source>
        <dbReference type="ARBA" id="ARBA00022679"/>
    </source>
</evidence>
<dbReference type="RefSeq" id="WP_286353422.1">
    <property type="nucleotide sequence ID" value="NZ_AP027079.1"/>
</dbReference>
<dbReference type="PROSITE" id="PS00108">
    <property type="entry name" value="PROTEIN_KINASE_ST"/>
    <property type="match status" value="1"/>
</dbReference>
<dbReference type="InterPro" id="IPR000719">
    <property type="entry name" value="Prot_kinase_dom"/>
</dbReference>
<dbReference type="InterPro" id="IPR017441">
    <property type="entry name" value="Protein_kinase_ATP_BS"/>
</dbReference>
<protein>
    <recommendedName>
        <fullName evidence="6">Protein kinase domain-containing protein</fullName>
    </recommendedName>
</protein>
<keyword evidence="3" id="KW-0418">Kinase</keyword>
<keyword evidence="2 5" id="KW-0547">Nucleotide-binding</keyword>
<keyword evidence="4 5" id="KW-0067">ATP-binding</keyword>
<dbReference type="PANTHER" id="PTHR43289:SF34">
    <property type="entry name" value="SERINE_THREONINE-PROTEIN KINASE YBDM-RELATED"/>
    <property type="match status" value="1"/>
</dbReference>
<dbReference type="SMART" id="SM00220">
    <property type="entry name" value="S_TKc"/>
    <property type="match status" value="1"/>
</dbReference>
<dbReference type="Gene3D" id="1.25.40.10">
    <property type="entry name" value="Tetratricopeptide repeat domain"/>
    <property type="match status" value="1"/>
</dbReference>
<keyword evidence="1" id="KW-0808">Transferase</keyword>
<dbReference type="PROSITE" id="PS50011">
    <property type="entry name" value="PROTEIN_KINASE_DOM"/>
    <property type="match status" value="1"/>
</dbReference>
<dbReference type="Pfam" id="PF00069">
    <property type="entry name" value="Pkinase"/>
    <property type="match status" value="1"/>
</dbReference>
<dbReference type="PROSITE" id="PS00107">
    <property type="entry name" value="PROTEIN_KINASE_ATP"/>
    <property type="match status" value="1"/>
</dbReference>
<evidence type="ECO:0000256" key="4">
    <source>
        <dbReference type="ARBA" id="ARBA00022840"/>
    </source>
</evidence>
<dbReference type="PANTHER" id="PTHR43289">
    <property type="entry name" value="MITOGEN-ACTIVATED PROTEIN KINASE KINASE KINASE 20-RELATED"/>
    <property type="match status" value="1"/>
</dbReference>
<keyword evidence="8" id="KW-1185">Reference proteome</keyword>
<evidence type="ECO:0000259" key="6">
    <source>
        <dbReference type="PROSITE" id="PS50011"/>
    </source>
</evidence>
<proteinExistence type="predicted"/>
<evidence type="ECO:0000313" key="8">
    <source>
        <dbReference type="Proteomes" id="UP001242010"/>
    </source>
</evidence>